<dbReference type="Gene3D" id="1.10.10.10">
    <property type="entry name" value="Winged helix-like DNA-binding domain superfamily/Winged helix DNA-binding domain"/>
    <property type="match status" value="1"/>
</dbReference>
<dbReference type="PANTHER" id="PTHR10815">
    <property type="entry name" value="METHYLATED-DNA--PROTEIN-CYSTEINE METHYLTRANSFERASE"/>
    <property type="match status" value="1"/>
</dbReference>
<organism evidence="4 5">
    <name type="scientific">Anaerococcus martiniensis</name>
    <dbReference type="NCBI Taxonomy" id="3115615"/>
    <lineage>
        <taxon>Bacteria</taxon>
        <taxon>Bacillati</taxon>
        <taxon>Bacillota</taxon>
        <taxon>Tissierellia</taxon>
        <taxon>Tissierellales</taxon>
        <taxon>Peptoniphilaceae</taxon>
        <taxon>Anaerococcus</taxon>
    </lineage>
</organism>
<comment type="subcellular location">
    <subcellularLocation>
        <location evidence="2">Cytoplasm</location>
    </subcellularLocation>
</comment>
<dbReference type="Gene3D" id="3.30.160.70">
    <property type="entry name" value="Methylated DNA-protein cysteine methyltransferase domain"/>
    <property type="match status" value="1"/>
</dbReference>
<evidence type="ECO:0000256" key="2">
    <source>
        <dbReference type="HAMAP-Rule" id="MF_00772"/>
    </source>
</evidence>
<keyword evidence="1 2" id="KW-0227">DNA damage</keyword>
<evidence type="ECO:0000259" key="3">
    <source>
        <dbReference type="Pfam" id="PF01035"/>
    </source>
</evidence>
<dbReference type="SUPFAM" id="SSF46767">
    <property type="entry name" value="Methylated DNA-protein cysteine methyltransferase, C-terminal domain"/>
    <property type="match status" value="1"/>
</dbReference>
<reference evidence="4 5" key="1">
    <citation type="journal article" date="2025" name="Anaerobe">
        <title>Description of Anaerococcus kampingiae sp. nov., Anaerococcus groningensis sp. nov., Anaerococcus martiniensis sp. nov., and Anaerococcus cruorum sp. nov., isolated from human clinical specimens.</title>
        <authorList>
            <person name="Boiten K.E."/>
            <person name="Meijer J."/>
            <person name="van Wezel E.M."/>
            <person name="Veloo A.C.M."/>
        </authorList>
    </citation>
    <scope>NUCLEOTIDE SEQUENCE [LARGE SCALE GENOMIC DNA]</scope>
    <source>
        <strain evidence="4 5">ENR0831</strain>
    </source>
</reference>
<comment type="catalytic activity">
    <reaction evidence="2">
        <text>a 4-O-methyl-thymidine in DNA + L-cysteinyl-[protein] = a thymidine in DNA + S-methyl-L-cysteinyl-[protein]</text>
        <dbReference type="Rhea" id="RHEA:53428"/>
        <dbReference type="Rhea" id="RHEA-COMP:10131"/>
        <dbReference type="Rhea" id="RHEA-COMP:10132"/>
        <dbReference type="Rhea" id="RHEA-COMP:13555"/>
        <dbReference type="Rhea" id="RHEA-COMP:13556"/>
        <dbReference type="ChEBI" id="CHEBI:29950"/>
        <dbReference type="ChEBI" id="CHEBI:82612"/>
        <dbReference type="ChEBI" id="CHEBI:137386"/>
        <dbReference type="ChEBI" id="CHEBI:137387"/>
        <dbReference type="EC" id="2.1.1.63"/>
    </reaction>
</comment>
<proteinExistence type="inferred from homology"/>
<accession>A0ABW9M7B0</accession>
<dbReference type="InterPro" id="IPR023546">
    <property type="entry name" value="MGMT"/>
</dbReference>
<dbReference type="RefSeq" id="WP_410030932.1">
    <property type="nucleotide sequence ID" value="NZ_JBGMEI010000003.1"/>
</dbReference>
<dbReference type="InterPro" id="IPR014048">
    <property type="entry name" value="MethylDNA_cys_MeTrfase_DNA-bd"/>
</dbReference>
<dbReference type="PANTHER" id="PTHR10815:SF13">
    <property type="entry name" value="METHYLATED-DNA--PROTEIN-CYSTEINE METHYLTRANSFERASE"/>
    <property type="match status" value="1"/>
</dbReference>
<comment type="miscellaneous">
    <text evidence="2">This enzyme catalyzes only one turnover and therefore is not strictly catalytic. According to one definition, an enzyme is a biocatalyst that acts repeatedly and over many reaction cycles.</text>
</comment>
<feature type="active site" description="Nucleophile; methyl group acceptor" evidence="2">
    <location>
        <position position="121"/>
    </location>
</feature>
<dbReference type="EMBL" id="JBGMEI010000003">
    <property type="protein sequence ID" value="MFO3665223.1"/>
    <property type="molecule type" value="Genomic_DNA"/>
</dbReference>
<comment type="catalytic activity">
    <reaction evidence="2">
        <text>a 6-O-methyl-2'-deoxyguanosine in DNA + L-cysteinyl-[protein] = S-methyl-L-cysteinyl-[protein] + a 2'-deoxyguanosine in DNA</text>
        <dbReference type="Rhea" id="RHEA:24000"/>
        <dbReference type="Rhea" id="RHEA-COMP:10131"/>
        <dbReference type="Rhea" id="RHEA-COMP:10132"/>
        <dbReference type="Rhea" id="RHEA-COMP:11367"/>
        <dbReference type="Rhea" id="RHEA-COMP:11368"/>
        <dbReference type="ChEBI" id="CHEBI:29950"/>
        <dbReference type="ChEBI" id="CHEBI:82612"/>
        <dbReference type="ChEBI" id="CHEBI:85445"/>
        <dbReference type="ChEBI" id="CHEBI:85448"/>
        <dbReference type="EC" id="2.1.1.63"/>
    </reaction>
</comment>
<keyword evidence="5" id="KW-1185">Reference proteome</keyword>
<comment type="caution">
    <text evidence="4">The sequence shown here is derived from an EMBL/GenBank/DDBJ whole genome shotgun (WGS) entry which is preliminary data.</text>
</comment>
<dbReference type="InterPro" id="IPR036388">
    <property type="entry name" value="WH-like_DNA-bd_sf"/>
</dbReference>
<keyword evidence="2 4" id="KW-0489">Methyltransferase</keyword>
<dbReference type="EC" id="2.1.1.63" evidence="2"/>
<keyword evidence="2" id="KW-0234">DNA repair</keyword>
<evidence type="ECO:0000256" key="1">
    <source>
        <dbReference type="ARBA" id="ARBA00022763"/>
    </source>
</evidence>
<name>A0ABW9M7B0_9FIRM</name>
<dbReference type="HAMAP" id="MF_00772">
    <property type="entry name" value="OGT"/>
    <property type="match status" value="1"/>
</dbReference>
<dbReference type="NCBIfam" id="TIGR00589">
    <property type="entry name" value="ogt"/>
    <property type="match status" value="1"/>
</dbReference>
<dbReference type="GO" id="GO:0032259">
    <property type="term" value="P:methylation"/>
    <property type="evidence" value="ECO:0007669"/>
    <property type="project" value="UniProtKB-KW"/>
</dbReference>
<sequence length="151" mass="17251">MKYAFYTTDIGIIKITYKQKISKIELVDQIDENNDRTLETDKIIGQINEYLDGKRKEFSIYDLCKAEGTNFQQKVWQELLSIPYGQTKTYKDIAKNIGNEKAVRAVATAIGKNPLMIITPCHRVIGSDGKMHGYAYGINLKKKLLDLENNN</sequence>
<keyword evidence="2 4" id="KW-0808">Transferase</keyword>
<dbReference type="InterPro" id="IPR036217">
    <property type="entry name" value="MethylDNA_cys_MeTrfase_DNAb"/>
</dbReference>
<feature type="domain" description="Methylated-DNA-[protein]-cysteine S-methyltransferase DNA binding" evidence="3">
    <location>
        <begin position="70"/>
        <end position="149"/>
    </location>
</feature>
<dbReference type="GO" id="GO:0003908">
    <property type="term" value="F:methylated-DNA-[protein]-cysteine S-methyltransferase activity"/>
    <property type="evidence" value="ECO:0007669"/>
    <property type="project" value="UniProtKB-EC"/>
</dbReference>
<dbReference type="Proteomes" id="UP001637996">
    <property type="component" value="Unassembled WGS sequence"/>
</dbReference>
<dbReference type="CDD" id="cd06445">
    <property type="entry name" value="ATase"/>
    <property type="match status" value="1"/>
</dbReference>
<comment type="function">
    <text evidence="2">Involved in the cellular defense against the biological effects of O6-methylguanine (O6-MeG) and O4-methylthymine (O4-MeT) in DNA. Repairs the methylated nucleobase in DNA by stoichiometrically transferring the methyl group to a cysteine residue in the enzyme. This is a suicide reaction: the enzyme is irreversibly inactivated.</text>
</comment>
<keyword evidence="2" id="KW-0963">Cytoplasm</keyword>
<evidence type="ECO:0000313" key="4">
    <source>
        <dbReference type="EMBL" id="MFO3665223.1"/>
    </source>
</evidence>
<comment type="similarity">
    <text evidence="2">Belongs to the MGMT family.</text>
</comment>
<evidence type="ECO:0000313" key="5">
    <source>
        <dbReference type="Proteomes" id="UP001637996"/>
    </source>
</evidence>
<protein>
    <recommendedName>
        <fullName evidence="2">Methylated-DNA--protein-cysteine methyltransferase</fullName>
        <ecNumber evidence="2">2.1.1.63</ecNumber>
    </recommendedName>
    <alternativeName>
        <fullName evidence="2">6-O-methylguanine-DNA methyltransferase</fullName>
        <shortName evidence="2">MGMT</shortName>
    </alternativeName>
    <alternativeName>
        <fullName evidence="2">O-6-methylguanine-DNA-alkyltransferase</fullName>
    </alternativeName>
</protein>
<dbReference type="Pfam" id="PF01035">
    <property type="entry name" value="DNA_binding_1"/>
    <property type="match status" value="1"/>
</dbReference>
<gene>
    <name evidence="4" type="ORF">ACCQ41_03015</name>
</gene>